<protein>
    <submittedName>
        <fullName evidence="2">Uncharacterized protein</fullName>
    </submittedName>
</protein>
<feature type="region of interest" description="Disordered" evidence="1">
    <location>
        <begin position="1"/>
        <end position="29"/>
    </location>
</feature>
<dbReference type="Proteomes" id="UP001497482">
    <property type="component" value="Chromosome 19"/>
</dbReference>
<dbReference type="EMBL" id="OZ035841">
    <property type="protein sequence ID" value="CAL1590103.1"/>
    <property type="molecule type" value="Genomic_DNA"/>
</dbReference>
<accession>A0AAV2KMW9</accession>
<proteinExistence type="predicted"/>
<dbReference type="AlphaFoldDB" id="A0AAV2KMW9"/>
<evidence type="ECO:0000256" key="1">
    <source>
        <dbReference type="SAM" id="MobiDB-lite"/>
    </source>
</evidence>
<reference evidence="2 3" key="1">
    <citation type="submission" date="2024-04" db="EMBL/GenBank/DDBJ databases">
        <authorList>
            <person name="Waldvogel A.-M."/>
            <person name="Schoenle A."/>
        </authorList>
    </citation>
    <scope>NUCLEOTIDE SEQUENCE [LARGE SCALE GENOMIC DNA]</scope>
</reference>
<evidence type="ECO:0000313" key="2">
    <source>
        <dbReference type="EMBL" id="CAL1590103.1"/>
    </source>
</evidence>
<organism evidence="2 3">
    <name type="scientific">Knipowitschia caucasica</name>
    <name type="common">Caucasian dwarf goby</name>
    <name type="synonym">Pomatoschistus caucasicus</name>
    <dbReference type="NCBI Taxonomy" id="637954"/>
    <lineage>
        <taxon>Eukaryota</taxon>
        <taxon>Metazoa</taxon>
        <taxon>Chordata</taxon>
        <taxon>Craniata</taxon>
        <taxon>Vertebrata</taxon>
        <taxon>Euteleostomi</taxon>
        <taxon>Actinopterygii</taxon>
        <taxon>Neopterygii</taxon>
        <taxon>Teleostei</taxon>
        <taxon>Neoteleostei</taxon>
        <taxon>Acanthomorphata</taxon>
        <taxon>Gobiaria</taxon>
        <taxon>Gobiiformes</taxon>
        <taxon>Gobioidei</taxon>
        <taxon>Gobiidae</taxon>
        <taxon>Gobiinae</taxon>
        <taxon>Knipowitschia</taxon>
    </lineage>
</organism>
<name>A0AAV2KMW9_KNICA</name>
<keyword evidence="3" id="KW-1185">Reference proteome</keyword>
<evidence type="ECO:0000313" key="3">
    <source>
        <dbReference type="Proteomes" id="UP001497482"/>
    </source>
</evidence>
<gene>
    <name evidence="2" type="ORF">KC01_LOCUS19666</name>
</gene>
<sequence length="162" mass="17642">MNRKTRSQPFVQSRKENAKTKPRLTNQAEGRHLELAQALKSHNTHAHTSLETCGPDLDYRAAQTEKVCGLTGALPCLSPHPQAPTNRHIRPIHTSIEEHGEKITKAPGPSSPCPSIQLCSSLILHTSCTVPAPGRPDGHSRTLPHSRLSIGSRFSHAASCHH</sequence>